<keyword evidence="2" id="KW-1185">Reference proteome</keyword>
<sequence length="111" mass="13037">MIETLDFDALKTLLKEMEPVKLAVDNPSRDGVMLMSSERILEFMFNKLSNRNDDLSTKLIENLKCCVEERLNKEVMRFICCPLKQHTKFRRKSGISSIWRQGGRRCRRTVV</sequence>
<dbReference type="AlphaFoldDB" id="A0ABD3U0U1"/>
<gene>
    <name evidence="1" type="ORF">ACJMK2_020979</name>
</gene>
<organism evidence="1 2">
    <name type="scientific">Sinanodonta woodiana</name>
    <name type="common">Chinese pond mussel</name>
    <name type="synonym">Anodonta woodiana</name>
    <dbReference type="NCBI Taxonomy" id="1069815"/>
    <lineage>
        <taxon>Eukaryota</taxon>
        <taxon>Metazoa</taxon>
        <taxon>Spiralia</taxon>
        <taxon>Lophotrochozoa</taxon>
        <taxon>Mollusca</taxon>
        <taxon>Bivalvia</taxon>
        <taxon>Autobranchia</taxon>
        <taxon>Heteroconchia</taxon>
        <taxon>Palaeoheterodonta</taxon>
        <taxon>Unionida</taxon>
        <taxon>Unionoidea</taxon>
        <taxon>Unionidae</taxon>
        <taxon>Unioninae</taxon>
        <taxon>Sinanodonta</taxon>
    </lineage>
</organism>
<comment type="caution">
    <text evidence="1">The sequence shown here is derived from an EMBL/GenBank/DDBJ whole genome shotgun (WGS) entry which is preliminary data.</text>
</comment>
<evidence type="ECO:0000313" key="2">
    <source>
        <dbReference type="Proteomes" id="UP001634394"/>
    </source>
</evidence>
<dbReference type="EMBL" id="JBJQND010000017">
    <property type="protein sequence ID" value="KAL3843021.1"/>
    <property type="molecule type" value="Genomic_DNA"/>
</dbReference>
<accession>A0ABD3U0U1</accession>
<name>A0ABD3U0U1_SINWO</name>
<evidence type="ECO:0000313" key="1">
    <source>
        <dbReference type="EMBL" id="KAL3843021.1"/>
    </source>
</evidence>
<protein>
    <submittedName>
        <fullName evidence="1">Uncharacterized protein</fullName>
    </submittedName>
</protein>
<reference evidence="1 2" key="1">
    <citation type="submission" date="2024-11" db="EMBL/GenBank/DDBJ databases">
        <title>Chromosome-level genome assembly of the freshwater bivalve Anodonta woodiana.</title>
        <authorList>
            <person name="Chen X."/>
        </authorList>
    </citation>
    <scope>NUCLEOTIDE SEQUENCE [LARGE SCALE GENOMIC DNA]</scope>
    <source>
        <strain evidence="1">MN2024</strain>
        <tissue evidence="1">Gills</tissue>
    </source>
</reference>
<proteinExistence type="predicted"/>
<dbReference type="Proteomes" id="UP001634394">
    <property type="component" value="Unassembled WGS sequence"/>
</dbReference>